<feature type="region of interest" description="Disordered" evidence="3">
    <location>
        <begin position="1"/>
        <end position="23"/>
    </location>
</feature>
<dbReference type="GO" id="GO:0004497">
    <property type="term" value="F:monooxygenase activity"/>
    <property type="evidence" value="ECO:0007669"/>
    <property type="project" value="InterPro"/>
</dbReference>
<evidence type="ECO:0000313" key="5">
    <source>
        <dbReference type="Proteomes" id="UP000523447"/>
    </source>
</evidence>
<dbReference type="GO" id="GO:0016705">
    <property type="term" value="F:oxidoreductase activity, acting on paired donors, with incorporation or reduction of molecular oxygen"/>
    <property type="evidence" value="ECO:0007669"/>
    <property type="project" value="InterPro"/>
</dbReference>
<dbReference type="GO" id="GO:0020037">
    <property type="term" value="F:heme binding"/>
    <property type="evidence" value="ECO:0007669"/>
    <property type="project" value="InterPro"/>
</dbReference>
<dbReference type="InterPro" id="IPR001128">
    <property type="entry name" value="Cyt_P450"/>
</dbReference>
<dbReference type="RefSeq" id="WP_051032061.1">
    <property type="nucleotide sequence ID" value="NZ_CAWPHS010000045.1"/>
</dbReference>
<reference evidence="4 5" key="1">
    <citation type="submission" date="2020-04" db="EMBL/GenBank/DDBJ databases">
        <title>MicrobeNet Type strains.</title>
        <authorList>
            <person name="Nicholson A.C."/>
        </authorList>
    </citation>
    <scope>NUCLEOTIDE SEQUENCE [LARGE SCALE GENOMIC DNA]</scope>
    <source>
        <strain evidence="4 5">DSM 44445</strain>
    </source>
</reference>
<dbReference type="PRINTS" id="PR00385">
    <property type="entry name" value="P450"/>
</dbReference>
<evidence type="ECO:0000256" key="2">
    <source>
        <dbReference type="PIRSR" id="PIRSR602401-1"/>
    </source>
</evidence>
<comment type="similarity">
    <text evidence="1">Belongs to the cytochrome P450 family.</text>
</comment>
<keyword evidence="2" id="KW-0349">Heme</keyword>
<dbReference type="Pfam" id="PF00067">
    <property type="entry name" value="p450"/>
    <property type="match status" value="1"/>
</dbReference>
<dbReference type="Proteomes" id="UP000523447">
    <property type="component" value="Unassembled WGS sequence"/>
</dbReference>
<dbReference type="GO" id="GO:0005506">
    <property type="term" value="F:iron ion binding"/>
    <property type="evidence" value="ECO:0007669"/>
    <property type="project" value="InterPro"/>
</dbReference>
<comment type="cofactor">
    <cofactor evidence="2">
        <name>heme</name>
        <dbReference type="ChEBI" id="CHEBI:30413"/>
    </cofactor>
</comment>
<evidence type="ECO:0000256" key="3">
    <source>
        <dbReference type="SAM" id="MobiDB-lite"/>
    </source>
</evidence>
<evidence type="ECO:0000313" key="4">
    <source>
        <dbReference type="EMBL" id="NKY85429.1"/>
    </source>
</evidence>
<dbReference type="InterPro" id="IPR002401">
    <property type="entry name" value="Cyt_P450_E_grp-I"/>
</dbReference>
<gene>
    <name evidence="4" type="ORF">HGA07_07295</name>
</gene>
<name>A0A7X6RHD5_9NOCA</name>
<protein>
    <submittedName>
        <fullName evidence="4">Cytochrome P450</fullName>
    </submittedName>
</protein>
<dbReference type="PANTHER" id="PTHR24305">
    <property type="entry name" value="CYTOCHROME P450"/>
    <property type="match status" value="1"/>
</dbReference>
<dbReference type="PANTHER" id="PTHR24305:SF166">
    <property type="entry name" value="CYTOCHROME P450 12A4, MITOCHONDRIAL-RELATED"/>
    <property type="match status" value="1"/>
</dbReference>
<dbReference type="PRINTS" id="PR00463">
    <property type="entry name" value="EP450I"/>
</dbReference>
<feature type="binding site" description="axial binding residue" evidence="2">
    <location>
        <position position="407"/>
    </location>
    <ligand>
        <name>heme</name>
        <dbReference type="ChEBI" id="CHEBI:30413"/>
    </ligand>
    <ligandPart>
        <name>Fe</name>
        <dbReference type="ChEBI" id="CHEBI:18248"/>
    </ligandPart>
</feature>
<dbReference type="CDD" id="cd11053">
    <property type="entry name" value="CYP110-like"/>
    <property type="match status" value="1"/>
</dbReference>
<dbReference type="AlphaFoldDB" id="A0A7X6RHD5"/>
<keyword evidence="5" id="KW-1185">Reference proteome</keyword>
<dbReference type="Gene3D" id="1.10.630.10">
    <property type="entry name" value="Cytochrome P450"/>
    <property type="match status" value="1"/>
</dbReference>
<accession>A0A7X6RHD5</accession>
<keyword evidence="2" id="KW-0479">Metal-binding</keyword>
<evidence type="ECO:0000256" key="1">
    <source>
        <dbReference type="ARBA" id="ARBA00010617"/>
    </source>
</evidence>
<comment type="caution">
    <text evidence="4">The sequence shown here is derived from an EMBL/GenBank/DDBJ whole genome shotgun (WGS) entry which is preliminary data.</text>
</comment>
<dbReference type="EMBL" id="JAAXPE010000005">
    <property type="protein sequence ID" value="NKY85429.1"/>
    <property type="molecule type" value="Genomic_DNA"/>
</dbReference>
<proteinExistence type="inferred from homology"/>
<dbReference type="InterPro" id="IPR036396">
    <property type="entry name" value="Cyt_P450_sf"/>
</dbReference>
<keyword evidence="2" id="KW-0408">Iron</keyword>
<dbReference type="InterPro" id="IPR050121">
    <property type="entry name" value="Cytochrome_P450_monoxygenase"/>
</dbReference>
<organism evidence="4 5">
    <name type="scientific">Nocardia veterana</name>
    <dbReference type="NCBI Taxonomy" id="132249"/>
    <lineage>
        <taxon>Bacteria</taxon>
        <taxon>Bacillati</taxon>
        <taxon>Actinomycetota</taxon>
        <taxon>Actinomycetes</taxon>
        <taxon>Mycobacteriales</taxon>
        <taxon>Nocardiaceae</taxon>
        <taxon>Nocardia</taxon>
    </lineage>
</organism>
<dbReference type="SUPFAM" id="SSF48264">
    <property type="entry name" value="Cytochrome P450"/>
    <property type="match status" value="1"/>
</dbReference>
<sequence>MRTATADGAHPPQPSGEPVAPRQPRWVAAHAVAAGMDFDRYFRLRRARDGDPFVVRFPGFGAVLFTGTPSGTKELLRAPIDILHPPQPNPIEPLIGSASLILARDHRHRNDRTLLTPAFHRSRIAEYGTVIRDSTRDELAGAGAGPPWRPGATIDARVAARALTLRVILTLIFGTDDPIRRPAYTAAVGDFLTAFTGPLMLVPALRRGAFGYAPWDRFLRARSRVDALLDAEIAARRVAGTPGSGALGVLLTARYDDGSGVDDADLREQLRTLLVAGHETTATSLVWALFRLHRRPDALARLRAEIDTAGPAADPEELARLPYLNAVCQETLRLHPPVPIVLRRLTGPYTLRGVRLVEGDTMGIAIPLLHSDTGCWDEPAAFRPERFLERRYGPFEFAPYGGGHRRCLGATLAEYELRIALATVVGTVELSLLERYRRGRIPRSVPHNIATGPHRGIRFRVEEIRH</sequence>